<feature type="region of interest" description="Disordered" evidence="1">
    <location>
        <begin position="1"/>
        <end position="28"/>
    </location>
</feature>
<dbReference type="InterPro" id="IPR027417">
    <property type="entry name" value="P-loop_NTPase"/>
</dbReference>
<dbReference type="EMBL" id="CADCWN010000236">
    <property type="protein sequence ID" value="CAA9581033.1"/>
    <property type="molecule type" value="Genomic_DNA"/>
</dbReference>
<evidence type="ECO:0008006" key="3">
    <source>
        <dbReference type="Google" id="ProtNLM"/>
    </source>
</evidence>
<evidence type="ECO:0000256" key="1">
    <source>
        <dbReference type="SAM" id="MobiDB-lite"/>
    </source>
</evidence>
<proteinExistence type="predicted"/>
<evidence type="ECO:0000313" key="2">
    <source>
        <dbReference type="EMBL" id="CAA9581033.1"/>
    </source>
</evidence>
<name>A0A6J4VNA7_9BACT</name>
<reference evidence="2" key="1">
    <citation type="submission" date="2020-02" db="EMBL/GenBank/DDBJ databases">
        <authorList>
            <person name="Meier V. D."/>
        </authorList>
    </citation>
    <scope>NUCLEOTIDE SEQUENCE</scope>
    <source>
        <strain evidence="2">AVDCRST_MAG18</strain>
    </source>
</reference>
<dbReference type="SUPFAM" id="SSF52540">
    <property type="entry name" value="P-loop containing nucleoside triphosphate hydrolases"/>
    <property type="match status" value="1"/>
</dbReference>
<organism evidence="2">
    <name type="scientific">uncultured Thermomicrobiales bacterium</name>
    <dbReference type="NCBI Taxonomy" id="1645740"/>
    <lineage>
        <taxon>Bacteria</taxon>
        <taxon>Pseudomonadati</taxon>
        <taxon>Thermomicrobiota</taxon>
        <taxon>Thermomicrobia</taxon>
        <taxon>Thermomicrobiales</taxon>
        <taxon>environmental samples</taxon>
    </lineage>
</organism>
<protein>
    <recommendedName>
        <fullName evidence="3">NadR/Ttd14 AAA domain-containing protein</fullName>
    </recommendedName>
</protein>
<dbReference type="CDD" id="cd02019">
    <property type="entry name" value="NK"/>
    <property type="match status" value="1"/>
</dbReference>
<accession>A0A6J4VNA7</accession>
<dbReference type="AlphaFoldDB" id="A0A6J4VNA7"/>
<gene>
    <name evidence="2" type="ORF">AVDCRST_MAG18-3139</name>
</gene>
<sequence length="142" mass="15307">MSGEGDERGGAGPPAWARRAEVKPSEAGPRVTIVGPCASGKTTLVAHLRERGLDAHAVAQEHSGVPYLWQLAEPDLLIFLDVDLPTTAARRQREWPAALHETQHGRLAHARRHADLYLDSSPLGPDEVAERVAAFVAARSGR</sequence>